<dbReference type="CDD" id="cd11033">
    <property type="entry name" value="CYP142-like"/>
    <property type="match status" value="1"/>
</dbReference>
<dbReference type="GO" id="GO:0004497">
    <property type="term" value="F:monooxygenase activity"/>
    <property type="evidence" value="ECO:0007669"/>
    <property type="project" value="UniProtKB-KW"/>
</dbReference>
<dbReference type="RefSeq" id="WP_115547792.1">
    <property type="nucleotide sequence ID" value="NZ_QRGP01000001.1"/>
</dbReference>
<dbReference type="OrthoDB" id="5522954at2"/>
<dbReference type="PRINTS" id="PR00359">
    <property type="entry name" value="BP450"/>
</dbReference>
<evidence type="ECO:0000256" key="2">
    <source>
        <dbReference type="RuleBase" id="RU000461"/>
    </source>
</evidence>
<keyword evidence="2" id="KW-0408">Iron</keyword>
<protein>
    <submittedName>
        <fullName evidence="3">Cytochrome P450</fullName>
    </submittedName>
</protein>
<dbReference type="InterPro" id="IPR001128">
    <property type="entry name" value="Cyt_P450"/>
</dbReference>
<comment type="similarity">
    <text evidence="1 2">Belongs to the cytochrome P450 family.</text>
</comment>
<comment type="caution">
    <text evidence="3">The sequence shown here is derived from an EMBL/GenBank/DDBJ whole genome shotgun (WGS) entry which is preliminary data.</text>
</comment>
<proteinExistence type="inferred from homology"/>
<dbReference type="PANTHER" id="PTHR46696">
    <property type="entry name" value="P450, PUTATIVE (EUROFUNG)-RELATED"/>
    <property type="match status" value="1"/>
</dbReference>
<organism evidence="3 4">
    <name type="scientific">Sphingorhabdus pulchriflava</name>
    <dbReference type="NCBI Taxonomy" id="2292257"/>
    <lineage>
        <taxon>Bacteria</taxon>
        <taxon>Pseudomonadati</taxon>
        <taxon>Pseudomonadota</taxon>
        <taxon>Alphaproteobacteria</taxon>
        <taxon>Sphingomonadales</taxon>
        <taxon>Sphingomonadaceae</taxon>
        <taxon>Sphingorhabdus</taxon>
    </lineage>
</organism>
<gene>
    <name evidence="3" type="ORF">DXH95_02010</name>
</gene>
<keyword evidence="2" id="KW-0503">Monooxygenase</keyword>
<dbReference type="SUPFAM" id="SSF48264">
    <property type="entry name" value="Cytochrome P450"/>
    <property type="match status" value="1"/>
</dbReference>
<keyword evidence="4" id="KW-1185">Reference proteome</keyword>
<dbReference type="GO" id="GO:0020037">
    <property type="term" value="F:heme binding"/>
    <property type="evidence" value="ECO:0007669"/>
    <property type="project" value="InterPro"/>
</dbReference>
<dbReference type="GO" id="GO:0016705">
    <property type="term" value="F:oxidoreductase activity, acting on paired donors, with incorporation or reduction of molecular oxygen"/>
    <property type="evidence" value="ECO:0007669"/>
    <property type="project" value="InterPro"/>
</dbReference>
<evidence type="ECO:0000256" key="1">
    <source>
        <dbReference type="ARBA" id="ARBA00010617"/>
    </source>
</evidence>
<evidence type="ECO:0000313" key="3">
    <source>
        <dbReference type="EMBL" id="RDV06234.1"/>
    </source>
</evidence>
<keyword evidence="2" id="KW-0349">Heme</keyword>
<dbReference type="InterPro" id="IPR017972">
    <property type="entry name" value="Cyt_P450_CS"/>
</dbReference>
<accession>A0A371BF81</accession>
<keyword evidence="2" id="KW-0560">Oxidoreductase</keyword>
<name>A0A371BF81_9SPHN</name>
<sequence length="409" mass="46809">MATVLDKRPINPFEVSANAIYTEDQWREPFAKLRAEMPLSWRPESPFGAYWSVVTHDLVQEVELRHDVFSSRWDMGNITIAEAVNGEGFPNFIAQDPPIHTAQRKVIAPAFSPSQILKLEKLVRERTEKLFSELPRGEEFDWVERVSLPLTLGMLCILFDMPFEEWRDIKRWSDWASGVSEDNLNEEYRAQFLLQMGEMLARFDRELEDRRSKPPTDDLLSRMVHSEAMGNMDAMERIANIALLIVGGNDTTRNSMSALVEAFDKYPGEMDRLRADASLIPNAAQEIIRWQSPVTHMRRTALEDTELAGQRIAKGEKVVMWYISANRDERIFPDAERFDVGRENARRHVGFGHGIHRCVGARLAEVQLHAVIEQMLKLPGRVVPQGKPTRLASPFLHGFTAMPVKIMEA</sequence>
<dbReference type="PROSITE" id="PS00086">
    <property type="entry name" value="CYTOCHROME_P450"/>
    <property type="match status" value="1"/>
</dbReference>
<dbReference type="AlphaFoldDB" id="A0A371BF81"/>
<keyword evidence="2" id="KW-0479">Metal-binding</keyword>
<dbReference type="InterPro" id="IPR036396">
    <property type="entry name" value="Cyt_P450_sf"/>
</dbReference>
<dbReference type="InterPro" id="IPR002397">
    <property type="entry name" value="Cyt_P450_B"/>
</dbReference>
<dbReference type="Gene3D" id="1.10.630.10">
    <property type="entry name" value="Cytochrome P450"/>
    <property type="match status" value="1"/>
</dbReference>
<dbReference type="Pfam" id="PF00067">
    <property type="entry name" value="p450"/>
    <property type="match status" value="1"/>
</dbReference>
<reference evidence="4" key="1">
    <citation type="submission" date="2018-08" db="EMBL/GenBank/DDBJ databases">
        <authorList>
            <person name="Kim S.-J."/>
            <person name="Jung G.-Y."/>
        </authorList>
    </citation>
    <scope>NUCLEOTIDE SEQUENCE [LARGE SCALE GENOMIC DNA]</scope>
    <source>
        <strain evidence="4">GY_G</strain>
    </source>
</reference>
<dbReference type="Proteomes" id="UP000263833">
    <property type="component" value="Unassembled WGS sequence"/>
</dbReference>
<dbReference type="EMBL" id="QRGP01000001">
    <property type="protein sequence ID" value="RDV06234.1"/>
    <property type="molecule type" value="Genomic_DNA"/>
</dbReference>
<dbReference type="GO" id="GO:0005506">
    <property type="term" value="F:iron ion binding"/>
    <property type="evidence" value="ECO:0007669"/>
    <property type="project" value="InterPro"/>
</dbReference>
<dbReference type="PANTHER" id="PTHR46696:SF1">
    <property type="entry name" value="CYTOCHROME P450 YJIB-RELATED"/>
    <property type="match status" value="1"/>
</dbReference>
<evidence type="ECO:0000313" key="4">
    <source>
        <dbReference type="Proteomes" id="UP000263833"/>
    </source>
</evidence>